<dbReference type="Gene3D" id="3.90.1680.10">
    <property type="entry name" value="SOS response associated peptidase-like"/>
    <property type="match status" value="1"/>
</dbReference>
<evidence type="ECO:0000256" key="1">
    <source>
        <dbReference type="ARBA" id="ARBA00008136"/>
    </source>
</evidence>
<organism evidence="9 10">
    <name type="scientific">Pseudomonas oryzihabitans</name>
    <dbReference type="NCBI Taxonomy" id="47885"/>
    <lineage>
        <taxon>Bacteria</taxon>
        <taxon>Pseudomonadati</taxon>
        <taxon>Pseudomonadota</taxon>
        <taxon>Gammaproteobacteria</taxon>
        <taxon>Pseudomonadales</taxon>
        <taxon>Pseudomonadaceae</taxon>
        <taxon>Pseudomonas</taxon>
    </lineage>
</organism>
<sequence>MSGRYALFRWPAEFAALPGFPERHPPRWNISPHQQVLLQRRTAEGERVDSGRWGLTPPWLTDFSRTPTHARAESLATQPMFREAFRLRRCLLPANGFYEWRGTHRKRPFWMLNGEPLAWFAALWEAYPAGDQVWLSVAMVTQAAGPLRRPILLDAAGRALWQDPDSTPEALQELLAAGGMPLRERVLADIVKPARSGRAGVPDAVMRGVSSSVALFGKRRRFKTGAGVLQ</sequence>
<dbReference type="Proteomes" id="UP001268036">
    <property type="component" value="Unassembled WGS sequence"/>
</dbReference>
<dbReference type="EMBL" id="JAVJAF010000001">
    <property type="protein sequence ID" value="MDR6233700.1"/>
    <property type="molecule type" value="Genomic_DNA"/>
</dbReference>
<keyword evidence="2 8" id="KW-0645">Protease</keyword>
<name>A0AAJ2EYW2_9PSED</name>
<keyword evidence="6" id="KW-0238">DNA-binding</keyword>
<keyword evidence="7" id="KW-0456">Lyase</keyword>
<dbReference type="AlphaFoldDB" id="A0AAJ2EYW2"/>
<dbReference type="GO" id="GO:0008233">
    <property type="term" value="F:peptidase activity"/>
    <property type="evidence" value="ECO:0007669"/>
    <property type="project" value="UniProtKB-KW"/>
</dbReference>
<keyword evidence="5" id="KW-0190">Covalent protein-DNA linkage</keyword>
<evidence type="ECO:0000256" key="6">
    <source>
        <dbReference type="ARBA" id="ARBA00023125"/>
    </source>
</evidence>
<comment type="similarity">
    <text evidence="1 8">Belongs to the SOS response-associated peptidase family.</text>
</comment>
<accession>A0AAJ2EYW2</accession>
<dbReference type="PANTHER" id="PTHR13604:SF0">
    <property type="entry name" value="ABASIC SITE PROCESSING PROTEIN HMCES"/>
    <property type="match status" value="1"/>
</dbReference>
<dbReference type="GO" id="GO:0006508">
    <property type="term" value="P:proteolysis"/>
    <property type="evidence" value="ECO:0007669"/>
    <property type="project" value="UniProtKB-KW"/>
</dbReference>
<evidence type="ECO:0000256" key="4">
    <source>
        <dbReference type="ARBA" id="ARBA00022801"/>
    </source>
</evidence>
<gene>
    <name evidence="9" type="ORF">QE440_001441</name>
</gene>
<protein>
    <recommendedName>
        <fullName evidence="8">Abasic site processing protein</fullName>
        <ecNumber evidence="8">3.4.-.-</ecNumber>
    </recommendedName>
</protein>
<evidence type="ECO:0000256" key="2">
    <source>
        <dbReference type="ARBA" id="ARBA00022670"/>
    </source>
</evidence>
<dbReference type="Pfam" id="PF02586">
    <property type="entry name" value="SRAP"/>
    <property type="match status" value="1"/>
</dbReference>
<dbReference type="PANTHER" id="PTHR13604">
    <property type="entry name" value="DC12-RELATED"/>
    <property type="match status" value="1"/>
</dbReference>
<comment type="caution">
    <text evidence="9">The sequence shown here is derived from an EMBL/GenBank/DDBJ whole genome shotgun (WGS) entry which is preliminary data.</text>
</comment>
<evidence type="ECO:0000256" key="3">
    <source>
        <dbReference type="ARBA" id="ARBA00022763"/>
    </source>
</evidence>
<evidence type="ECO:0000313" key="10">
    <source>
        <dbReference type="Proteomes" id="UP001268036"/>
    </source>
</evidence>
<dbReference type="GO" id="GO:0106300">
    <property type="term" value="P:protein-DNA covalent cross-linking repair"/>
    <property type="evidence" value="ECO:0007669"/>
    <property type="project" value="InterPro"/>
</dbReference>
<dbReference type="EC" id="3.4.-.-" evidence="8"/>
<keyword evidence="3" id="KW-0227">DNA damage</keyword>
<proteinExistence type="inferred from homology"/>
<dbReference type="InterPro" id="IPR003738">
    <property type="entry name" value="SRAP"/>
</dbReference>
<reference evidence="9" key="1">
    <citation type="submission" date="2023-08" db="EMBL/GenBank/DDBJ databases">
        <title>Functional and genomic diversity of the sorghum phyllosphere microbiome.</title>
        <authorList>
            <person name="Shade A."/>
        </authorList>
    </citation>
    <scope>NUCLEOTIDE SEQUENCE</scope>
    <source>
        <strain evidence="9">SORGH_AS_0201</strain>
    </source>
</reference>
<dbReference type="SUPFAM" id="SSF143081">
    <property type="entry name" value="BB1717-like"/>
    <property type="match status" value="1"/>
</dbReference>
<keyword evidence="4 8" id="KW-0378">Hydrolase</keyword>
<dbReference type="InterPro" id="IPR036590">
    <property type="entry name" value="SRAP-like"/>
</dbReference>
<dbReference type="GO" id="GO:0003697">
    <property type="term" value="F:single-stranded DNA binding"/>
    <property type="evidence" value="ECO:0007669"/>
    <property type="project" value="InterPro"/>
</dbReference>
<dbReference type="GO" id="GO:0016829">
    <property type="term" value="F:lyase activity"/>
    <property type="evidence" value="ECO:0007669"/>
    <property type="project" value="UniProtKB-KW"/>
</dbReference>
<evidence type="ECO:0000256" key="8">
    <source>
        <dbReference type="RuleBase" id="RU364100"/>
    </source>
</evidence>
<evidence type="ECO:0000256" key="7">
    <source>
        <dbReference type="ARBA" id="ARBA00023239"/>
    </source>
</evidence>
<evidence type="ECO:0000256" key="5">
    <source>
        <dbReference type="ARBA" id="ARBA00023124"/>
    </source>
</evidence>
<evidence type="ECO:0000313" key="9">
    <source>
        <dbReference type="EMBL" id="MDR6233700.1"/>
    </source>
</evidence>